<dbReference type="EMBL" id="CP033219">
    <property type="protein sequence ID" value="AZV79709.1"/>
    <property type="molecule type" value="Genomic_DNA"/>
</dbReference>
<organism evidence="2 3">
    <name type="scientific">Parasedimentitalea marina</name>
    <dbReference type="NCBI Taxonomy" id="2483033"/>
    <lineage>
        <taxon>Bacteria</taxon>
        <taxon>Pseudomonadati</taxon>
        <taxon>Pseudomonadota</taxon>
        <taxon>Alphaproteobacteria</taxon>
        <taxon>Rhodobacterales</taxon>
        <taxon>Paracoccaceae</taxon>
        <taxon>Parasedimentitalea</taxon>
    </lineage>
</organism>
<feature type="chain" id="PRO_5019531763" description="DUF2987 domain-containing protein" evidence="1">
    <location>
        <begin position="22"/>
        <end position="224"/>
    </location>
</feature>
<evidence type="ECO:0000313" key="3">
    <source>
        <dbReference type="Proteomes" id="UP000283063"/>
    </source>
</evidence>
<evidence type="ECO:0000256" key="1">
    <source>
        <dbReference type="SAM" id="SignalP"/>
    </source>
</evidence>
<keyword evidence="1" id="KW-0732">Signal</keyword>
<dbReference type="RefSeq" id="WP_127750297.1">
    <property type="nucleotide sequence ID" value="NZ_CP033219.1"/>
</dbReference>
<sequence>MSIKAAITALALLGFAPAAQSQDASFSFNLFSYEGAYLNRIFRFNADYTAKYNIPIDVPFALQIPVRSDVELIADGRPSGGIVKFTFATKDPSGRKFIENFHVIDASFPIPQGSSDPMPIRLQSAAKALTQSAYPSAVQGFTDAKIISTLEIAVNGMRAVELLGTYTDPSNGPMVLQLVAIPHPDRAESYFILHNINRTLVPMSGPEQLPETLGGRVLDSFTYE</sequence>
<evidence type="ECO:0008006" key="4">
    <source>
        <dbReference type="Google" id="ProtNLM"/>
    </source>
</evidence>
<accession>A0A3T0N6W1</accession>
<proteinExistence type="predicted"/>
<dbReference type="KEGG" id="sedi:EBB79_18725"/>
<name>A0A3T0N6W1_9RHOB</name>
<gene>
    <name evidence="2" type="ORF">EBB79_18725</name>
</gene>
<dbReference type="OrthoDB" id="7829815at2"/>
<protein>
    <recommendedName>
        <fullName evidence="4">DUF2987 domain-containing protein</fullName>
    </recommendedName>
</protein>
<keyword evidence="3" id="KW-1185">Reference proteome</keyword>
<reference evidence="2 3" key="1">
    <citation type="submission" date="2018-10" db="EMBL/GenBank/DDBJ databases">
        <title>Parasedimentitalea marina sp. nov., a psychrophilic bacterium isolated from deep seawater of the New Britain Trench.</title>
        <authorList>
            <person name="Cao J."/>
        </authorList>
    </citation>
    <scope>NUCLEOTIDE SEQUENCE [LARGE SCALE GENOMIC DNA]</scope>
    <source>
        <strain evidence="2 3">W43</strain>
    </source>
</reference>
<dbReference type="Proteomes" id="UP000283063">
    <property type="component" value="Chromosome"/>
</dbReference>
<evidence type="ECO:0000313" key="2">
    <source>
        <dbReference type="EMBL" id="AZV79709.1"/>
    </source>
</evidence>
<feature type="signal peptide" evidence="1">
    <location>
        <begin position="1"/>
        <end position="21"/>
    </location>
</feature>
<dbReference type="AlphaFoldDB" id="A0A3T0N6W1"/>